<dbReference type="GO" id="GO:0006281">
    <property type="term" value="P:DNA repair"/>
    <property type="evidence" value="ECO:0007669"/>
    <property type="project" value="TreeGrafter"/>
</dbReference>
<evidence type="ECO:0000256" key="4">
    <source>
        <dbReference type="ARBA" id="ARBA00013078"/>
    </source>
</evidence>
<evidence type="ECO:0000313" key="6">
    <source>
        <dbReference type="Proteomes" id="UP000305888"/>
    </source>
</evidence>
<accession>A0A5B8G174</accession>
<evidence type="ECO:0000256" key="1">
    <source>
        <dbReference type="ARBA" id="ARBA00000830"/>
    </source>
</evidence>
<name>A0A5B8G174_9RHOB</name>
<dbReference type="Proteomes" id="UP000305888">
    <property type="component" value="Chromosome"/>
</dbReference>
<dbReference type="InterPro" id="IPR023214">
    <property type="entry name" value="HAD_sf"/>
</dbReference>
<sequence>MFDKMAGSMTANIIFDLDGTLVDSAPSLCAAGNRLVEELGRAPVSVETYKSFVGRGIPRQVEGLLEHTGGVPGELSVHLARFREIYDENPLVATRPYDGVAAALERLRAAGHRLGVCTQKPTIPGRRVLGGLGLSAWFDSFTFGDSIAVMKPDPEMIRHTLQDMGPGPVVFVGDSETDSATAANFGCPFVIHEHGYRKRPWQEIAHSAHFGHWDAAADCILAALEAPHAAAGALRLS</sequence>
<dbReference type="PANTHER" id="PTHR43434:SF1">
    <property type="entry name" value="PHOSPHOGLYCOLATE PHOSPHATASE"/>
    <property type="match status" value="1"/>
</dbReference>
<evidence type="ECO:0000256" key="2">
    <source>
        <dbReference type="ARBA" id="ARBA00004818"/>
    </source>
</evidence>
<dbReference type="SFLD" id="SFLDG01129">
    <property type="entry name" value="C1.5:_HAD__Beta-PGM__Phosphata"/>
    <property type="match status" value="1"/>
</dbReference>
<comment type="similarity">
    <text evidence="3">Belongs to the HAD-like hydrolase superfamily. CbbY/CbbZ/Gph/YieH family.</text>
</comment>
<reference evidence="5 6" key="1">
    <citation type="submission" date="2019-06" db="EMBL/GenBank/DDBJ databases">
        <title>Genome sequence of Rhodobacteraceae bacterium D4M1.</title>
        <authorList>
            <person name="Cao J."/>
        </authorList>
    </citation>
    <scope>NUCLEOTIDE SEQUENCE [LARGE SCALE GENOMIC DNA]</scope>
    <source>
        <strain evidence="5 6">D4M1</strain>
    </source>
</reference>
<dbReference type="InterPro" id="IPR006439">
    <property type="entry name" value="HAD-SF_hydro_IA"/>
</dbReference>
<keyword evidence="5" id="KW-0378">Hydrolase</keyword>
<evidence type="ECO:0000256" key="3">
    <source>
        <dbReference type="ARBA" id="ARBA00006171"/>
    </source>
</evidence>
<dbReference type="InterPro" id="IPR050155">
    <property type="entry name" value="HAD-like_hydrolase_sf"/>
</dbReference>
<comment type="catalytic activity">
    <reaction evidence="1">
        <text>2-phosphoglycolate + H2O = glycolate + phosphate</text>
        <dbReference type="Rhea" id="RHEA:14369"/>
        <dbReference type="ChEBI" id="CHEBI:15377"/>
        <dbReference type="ChEBI" id="CHEBI:29805"/>
        <dbReference type="ChEBI" id="CHEBI:43474"/>
        <dbReference type="ChEBI" id="CHEBI:58033"/>
        <dbReference type="EC" id="3.1.3.18"/>
    </reaction>
</comment>
<dbReference type="InterPro" id="IPR036412">
    <property type="entry name" value="HAD-like_sf"/>
</dbReference>
<organism evidence="5 6">
    <name type="scientific">Paroceanicella profunda</name>
    <dbReference type="NCBI Taxonomy" id="2579971"/>
    <lineage>
        <taxon>Bacteria</taxon>
        <taxon>Pseudomonadati</taxon>
        <taxon>Pseudomonadota</taxon>
        <taxon>Alphaproteobacteria</taxon>
        <taxon>Rhodobacterales</taxon>
        <taxon>Paracoccaceae</taxon>
        <taxon>Paroceanicella</taxon>
    </lineage>
</organism>
<dbReference type="GO" id="GO:0008967">
    <property type="term" value="F:phosphoglycolate phosphatase activity"/>
    <property type="evidence" value="ECO:0007669"/>
    <property type="project" value="UniProtKB-EC"/>
</dbReference>
<dbReference type="InterPro" id="IPR023198">
    <property type="entry name" value="PGP-like_dom2"/>
</dbReference>
<gene>
    <name evidence="5" type="ORF">FDP22_14090</name>
</gene>
<dbReference type="EC" id="3.1.3.18" evidence="4"/>
<dbReference type="Pfam" id="PF00702">
    <property type="entry name" value="Hydrolase"/>
    <property type="match status" value="1"/>
</dbReference>
<dbReference type="PANTHER" id="PTHR43434">
    <property type="entry name" value="PHOSPHOGLYCOLATE PHOSPHATASE"/>
    <property type="match status" value="1"/>
</dbReference>
<dbReference type="KEGG" id="ppru:FDP22_14090"/>
<dbReference type="OrthoDB" id="9793014at2"/>
<dbReference type="AlphaFoldDB" id="A0A5B8G174"/>
<dbReference type="Gene3D" id="3.40.50.1000">
    <property type="entry name" value="HAD superfamily/HAD-like"/>
    <property type="match status" value="1"/>
</dbReference>
<dbReference type="Gene3D" id="1.10.150.240">
    <property type="entry name" value="Putative phosphatase, domain 2"/>
    <property type="match status" value="1"/>
</dbReference>
<proteinExistence type="inferred from homology"/>
<dbReference type="GO" id="GO:0005829">
    <property type="term" value="C:cytosol"/>
    <property type="evidence" value="ECO:0007669"/>
    <property type="project" value="TreeGrafter"/>
</dbReference>
<protein>
    <recommendedName>
        <fullName evidence="4">phosphoglycolate phosphatase</fullName>
        <ecNumber evidence="4">3.1.3.18</ecNumber>
    </recommendedName>
</protein>
<dbReference type="PRINTS" id="PR00413">
    <property type="entry name" value="HADHALOGNASE"/>
</dbReference>
<dbReference type="EMBL" id="CP040818">
    <property type="protein sequence ID" value="QDL92812.1"/>
    <property type="molecule type" value="Genomic_DNA"/>
</dbReference>
<dbReference type="NCBIfam" id="TIGR01549">
    <property type="entry name" value="HAD-SF-IA-v1"/>
    <property type="match status" value="1"/>
</dbReference>
<comment type="pathway">
    <text evidence="2">Organic acid metabolism; glycolate biosynthesis; glycolate from 2-phosphoglycolate: step 1/1.</text>
</comment>
<evidence type="ECO:0000313" key="5">
    <source>
        <dbReference type="EMBL" id="QDL92812.1"/>
    </source>
</evidence>
<keyword evidence="6" id="KW-1185">Reference proteome</keyword>
<dbReference type="SUPFAM" id="SSF56784">
    <property type="entry name" value="HAD-like"/>
    <property type="match status" value="1"/>
</dbReference>
<dbReference type="SFLD" id="SFLDS00003">
    <property type="entry name" value="Haloacid_Dehalogenase"/>
    <property type="match status" value="1"/>
</dbReference>